<comment type="caution">
    <text evidence="3">The sequence shown here is derived from an EMBL/GenBank/DDBJ whole genome shotgun (WGS) entry which is preliminary data.</text>
</comment>
<evidence type="ECO:0000313" key="3">
    <source>
        <dbReference type="EMBL" id="OAQ80955.1"/>
    </source>
</evidence>
<dbReference type="PANTHER" id="PTHR22306:SF2">
    <property type="entry name" value="CHROMOSOME 7 OPEN READING FRAME 50"/>
    <property type="match status" value="1"/>
</dbReference>
<dbReference type="EMBL" id="LSBI01000009">
    <property type="protein sequence ID" value="OAQ80955.1"/>
    <property type="molecule type" value="Genomic_DNA"/>
</dbReference>
<sequence length="408" mass="44658">MMSSTERTASQRVPAWKRLGLKLKGPTAAPEPAPGGTPAVGHPSSTQHKSHSNKRKLDAPPGSEPSLDIKKPRREADDGNAEPKKKTKSVSFGDTPTKNGNPPTTNGDTTKQPSKQKQPQQPKKSKGPAKKQKPAPPLDLAPALQYLQQWKTSRDSWKFNKNQQSALIKHAFDSDGIPAADIGAFYEYIRDLKGFVRTRLRETAMEIRTKDDADRASAFPAGTSDVEAKQISYEKLLNDLLRTSQGGQKRKGYNEVEYVASAEDPDIVIRRLVKRMRAEMIIDELSDGEQTDDSRTTQSSETIVTSDTNTARGSGTDKRLRLNDGTGKRRRKLRVNMDDSSSSESESESDSDTSSDSSSDESDDDEEDSVDAKSVDGYDSSSSSSSSSSEDDSDSESDSNDEESDDDE</sequence>
<feature type="region of interest" description="Disordered" evidence="1">
    <location>
        <begin position="1"/>
        <end position="144"/>
    </location>
</feature>
<evidence type="ECO:0000259" key="2">
    <source>
        <dbReference type="Pfam" id="PF10180"/>
    </source>
</evidence>
<protein>
    <submittedName>
        <fullName evidence="3">Proteasome subunit alpha type 6</fullName>
    </submittedName>
</protein>
<dbReference type="AlphaFoldDB" id="A0A179GSN7"/>
<feature type="compositionally biased region" description="Acidic residues" evidence="1">
    <location>
        <begin position="389"/>
        <end position="408"/>
    </location>
</feature>
<organism evidence="3 4">
    <name type="scientific">Purpureocillium lilacinum</name>
    <name type="common">Paecilomyces lilacinus</name>
    <dbReference type="NCBI Taxonomy" id="33203"/>
    <lineage>
        <taxon>Eukaryota</taxon>
        <taxon>Fungi</taxon>
        <taxon>Dikarya</taxon>
        <taxon>Ascomycota</taxon>
        <taxon>Pezizomycotina</taxon>
        <taxon>Sordariomycetes</taxon>
        <taxon>Hypocreomycetidae</taxon>
        <taxon>Hypocreales</taxon>
        <taxon>Ophiocordycipitaceae</taxon>
        <taxon>Purpureocillium</taxon>
    </lineage>
</organism>
<feature type="region of interest" description="Disordered" evidence="1">
    <location>
        <begin position="285"/>
        <end position="408"/>
    </location>
</feature>
<feature type="compositionally biased region" description="Polar residues" evidence="1">
    <location>
        <begin position="1"/>
        <end position="11"/>
    </location>
</feature>
<feature type="compositionally biased region" description="Polar residues" evidence="1">
    <location>
        <begin position="296"/>
        <end position="313"/>
    </location>
</feature>
<dbReference type="Proteomes" id="UP000078340">
    <property type="component" value="Unassembled WGS sequence"/>
</dbReference>
<feature type="compositionally biased region" description="Low complexity" evidence="1">
    <location>
        <begin position="379"/>
        <end position="388"/>
    </location>
</feature>
<evidence type="ECO:0000256" key="1">
    <source>
        <dbReference type="SAM" id="MobiDB-lite"/>
    </source>
</evidence>
<feature type="compositionally biased region" description="Low complexity" evidence="1">
    <location>
        <begin position="93"/>
        <end position="122"/>
    </location>
</feature>
<dbReference type="KEGG" id="plj:28891529"/>
<feature type="domain" description="WKF" evidence="2">
    <location>
        <begin position="145"/>
        <end position="207"/>
    </location>
</feature>
<feature type="compositionally biased region" description="Acidic residues" evidence="1">
    <location>
        <begin position="345"/>
        <end position="369"/>
    </location>
</feature>
<accession>A0A179GSN7</accession>
<evidence type="ECO:0000313" key="4">
    <source>
        <dbReference type="Proteomes" id="UP000078340"/>
    </source>
</evidence>
<proteinExistence type="predicted"/>
<dbReference type="PANTHER" id="PTHR22306">
    <property type="entry name" value="CHROMOSOME 7 OPEN READING FRAME 50"/>
    <property type="match status" value="1"/>
</dbReference>
<feature type="compositionally biased region" description="Basic and acidic residues" evidence="1">
    <location>
        <begin position="67"/>
        <end position="84"/>
    </location>
</feature>
<keyword evidence="3" id="KW-0647">Proteasome</keyword>
<dbReference type="Pfam" id="PF10180">
    <property type="entry name" value="WKF"/>
    <property type="match status" value="1"/>
</dbReference>
<dbReference type="GO" id="GO:0000502">
    <property type="term" value="C:proteasome complex"/>
    <property type="evidence" value="ECO:0007669"/>
    <property type="project" value="UniProtKB-KW"/>
</dbReference>
<reference evidence="3 4" key="1">
    <citation type="submission" date="2016-02" db="EMBL/GenBank/DDBJ databases">
        <title>Biosynthesis of antibiotic leucinostatins and their inhibition on Phytophthora in bio-control Purpureocillium lilacinum.</title>
        <authorList>
            <person name="Wang G."/>
            <person name="Liu Z."/>
            <person name="Lin R."/>
            <person name="Li E."/>
            <person name="Mao Z."/>
            <person name="Ling J."/>
            <person name="Yin W."/>
            <person name="Xie B."/>
        </authorList>
    </citation>
    <scope>NUCLEOTIDE SEQUENCE [LARGE SCALE GENOMIC DNA]</scope>
    <source>
        <strain evidence="3">PLFJ-1</strain>
    </source>
</reference>
<dbReference type="GeneID" id="28891529"/>
<name>A0A179GSN7_PURLI</name>
<dbReference type="InterPro" id="IPR019327">
    <property type="entry name" value="WKF"/>
</dbReference>
<dbReference type="STRING" id="33203.A0A179GSN7"/>
<dbReference type="OMA" id="NAFRECL"/>
<gene>
    <name evidence="3" type="ORF">VFPFJ_09408</name>
</gene>
<feature type="compositionally biased region" description="Basic residues" evidence="1">
    <location>
        <begin position="123"/>
        <end position="133"/>
    </location>
</feature>